<feature type="region of interest" description="Disordered" evidence="1">
    <location>
        <begin position="46"/>
        <end position="69"/>
    </location>
</feature>
<protein>
    <submittedName>
        <fullName evidence="2">Uncharacterized protein</fullName>
    </submittedName>
</protein>
<dbReference type="AlphaFoldDB" id="A0AAD7JZE0"/>
<gene>
    <name evidence="2" type="ORF">DFH07DRAFT_767659</name>
</gene>
<keyword evidence="3" id="KW-1185">Reference proteome</keyword>
<dbReference type="EMBL" id="JARJLG010000017">
    <property type="protein sequence ID" value="KAJ7773715.1"/>
    <property type="molecule type" value="Genomic_DNA"/>
</dbReference>
<evidence type="ECO:0000313" key="3">
    <source>
        <dbReference type="Proteomes" id="UP001215280"/>
    </source>
</evidence>
<comment type="caution">
    <text evidence="2">The sequence shown here is derived from an EMBL/GenBank/DDBJ whole genome shotgun (WGS) entry which is preliminary data.</text>
</comment>
<accession>A0AAD7JZE0</accession>
<reference evidence="2" key="1">
    <citation type="submission" date="2023-03" db="EMBL/GenBank/DDBJ databases">
        <title>Massive genome expansion in bonnet fungi (Mycena s.s.) driven by repeated elements and novel gene families across ecological guilds.</title>
        <authorList>
            <consortium name="Lawrence Berkeley National Laboratory"/>
            <person name="Harder C.B."/>
            <person name="Miyauchi S."/>
            <person name="Viragh M."/>
            <person name="Kuo A."/>
            <person name="Thoen E."/>
            <person name="Andreopoulos B."/>
            <person name="Lu D."/>
            <person name="Skrede I."/>
            <person name="Drula E."/>
            <person name="Henrissat B."/>
            <person name="Morin E."/>
            <person name="Kohler A."/>
            <person name="Barry K."/>
            <person name="LaButti K."/>
            <person name="Morin E."/>
            <person name="Salamov A."/>
            <person name="Lipzen A."/>
            <person name="Mereny Z."/>
            <person name="Hegedus B."/>
            <person name="Baldrian P."/>
            <person name="Stursova M."/>
            <person name="Weitz H."/>
            <person name="Taylor A."/>
            <person name="Grigoriev I.V."/>
            <person name="Nagy L.G."/>
            <person name="Martin F."/>
            <person name="Kauserud H."/>
        </authorList>
    </citation>
    <scope>NUCLEOTIDE SEQUENCE</scope>
    <source>
        <strain evidence="2">CBHHK188m</strain>
    </source>
</reference>
<name>A0AAD7JZE0_9AGAR</name>
<evidence type="ECO:0000256" key="1">
    <source>
        <dbReference type="SAM" id="MobiDB-lite"/>
    </source>
</evidence>
<proteinExistence type="predicted"/>
<sequence length="195" mass="21768">MDISMMGWVYPLWAYPPNGHAHIGMPILWAYPQWVRPIQWACPQWGRRPGASKGRKTGPVQAPESQKRAGKKLLLGTPGTASRRIVAVEGADSSDMFHINCLLRQFLQQEEGLGPARAAKQALCRPQNRKNELGQKEWACPPGRDVTHGYTHGGYTQGGHAHDKWVYPQGGSYPPWEGLFGHNSIWTDEAYWGLG</sequence>
<organism evidence="2 3">
    <name type="scientific">Mycena maculata</name>
    <dbReference type="NCBI Taxonomy" id="230809"/>
    <lineage>
        <taxon>Eukaryota</taxon>
        <taxon>Fungi</taxon>
        <taxon>Dikarya</taxon>
        <taxon>Basidiomycota</taxon>
        <taxon>Agaricomycotina</taxon>
        <taxon>Agaricomycetes</taxon>
        <taxon>Agaricomycetidae</taxon>
        <taxon>Agaricales</taxon>
        <taxon>Marasmiineae</taxon>
        <taxon>Mycenaceae</taxon>
        <taxon>Mycena</taxon>
    </lineage>
</organism>
<evidence type="ECO:0000313" key="2">
    <source>
        <dbReference type="EMBL" id="KAJ7773715.1"/>
    </source>
</evidence>
<dbReference type="Proteomes" id="UP001215280">
    <property type="component" value="Unassembled WGS sequence"/>
</dbReference>